<sequence length="395" mass="43100">MRKRRVFLTQMLFAGAALATRSRAATLPEPSSVVSNPPRRWDAHASAHYVPDPDILSLDADFKAMLFPGANIERVVTGMGWLEGPAWLGEARMLLLSDTVRSQQYRFVPSDTTGDGSLSVYRQESYHSNGNTLDTTGRVVTCEHDMRRVVRWELDGSCHVVADRFEGKTLNSPNDVVVHPGDGSIWFSDPAYGDTLIEGHPDSPGGLANRDGRLRWNLGDEVPTQFAGHARQPDHVFRVDAQSGAVEAVLTQEQLPSPNGLCFSPDLKTLYVISCNPDPGQQGAKGDNTIHAFDMVDGRPRHGRLFSDMMLDGHHMVPDGMRADVFGNLWCGASGPLGLAGVFCFNSAGKLIGRIRLPSGCSNPTFGGIKRNELYMCAGHDLFRLRLETQGAGLS</sequence>
<dbReference type="EMBL" id="CP014691">
    <property type="protein sequence ID" value="AQS89555.1"/>
    <property type="molecule type" value="Genomic_DNA"/>
</dbReference>
<reference evidence="4 5" key="1">
    <citation type="submission" date="2016-03" db="EMBL/GenBank/DDBJ databases">
        <title>Acetic acid bacteria sequencing.</title>
        <authorList>
            <person name="Brandt J."/>
            <person name="Jakob F."/>
            <person name="Vogel R.F."/>
        </authorList>
    </citation>
    <scope>NUCLEOTIDE SEQUENCE [LARGE SCALE GENOMIC DNA]</scope>
    <source>
        <strain evidence="4 5">NBRC 101099</strain>
    </source>
</reference>
<dbReference type="KEGG" id="nch:A0U93_13935"/>
<dbReference type="GO" id="GO:0016787">
    <property type="term" value="F:hydrolase activity"/>
    <property type="evidence" value="ECO:0007669"/>
    <property type="project" value="UniProtKB-KW"/>
</dbReference>
<evidence type="ECO:0000259" key="3">
    <source>
        <dbReference type="Pfam" id="PF08450"/>
    </source>
</evidence>
<dbReference type="PANTHER" id="PTHR47572">
    <property type="entry name" value="LIPOPROTEIN-RELATED"/>
    <property type="match status" value="1"/>
</dbReference>
<feature type="domain" description="SMP-30/Gluconolactonase/LRE-like region" evidence="3">
    <location>
        <begin position="83"/>
        <end position="378"/>
    </location>
</feature>
<proteinExistence type="predicted"/>
<dbReference type="SUPFAM" id="SSF63829">
    <property type="entry name" value="Calcium-dependent phosphotriesterase"/>
    <property type="match status" value="1"/>
</dbReference>
<dbReference type="STRING" id="320497.A0U93_13935"/>
<dbReference type="InterPro" id="IPR013658">
    <property type="entry name" value="SGL"/>
</dbReference>
<dbReference type="InterPro" id="IPR051262">
    <property type="entry name" value="SMP-30/CGR1_Lactonase"/>
</dbReference>
<dbReference type="Gene3D" id="2.120.10.30">
    <property type="entry name" value="TolB, C-terminal domain"/>
    <property type="match status" value="1"/>
</dbReference>
<organism evidence="4 5">
    <name type="scientific">Neoasaia chiangmaiensis</name>
    <dbReference type="NCBI Taxonomy" id="320497"/>
    <lineage>
        <taxon>Bacteria</taxon>
        <taxon>Pseudomonadati</taxon>
        <taxon>Pseudomonadota</taxon>
        <taxon>Alphaproteobacteria</taxon>
        <taxon>Acetobacterales</taxon>
        <taxon>Acetobacteraceae</taxon>
        <taxon>Neoasaia</taxon>
    </lineage>
</organism>
<gene>
    <name evidence="4" type="ORF">A0U93_13935</name>
</gene>
<keyword evidence="1" id="KW-0378">Hydrolase</keyword>
<keyword evidence="2" id="KW-0732">Signal</keyword>
<dbReference type="AlphaFoldDB" id="A0A1U9KUT0"/>
<dbReference type="OrthoDB" id="241638at2"/>
<evidence type="ECO:0000256" key="2">
    <source>
        <dbReference type="SAM" id="SignalP"/>
    </source>
</evidence>
<feature type="chain" id="PRO_5013364366" evidence="2">
    <location>
        <begin position="20"/>
        <end position="395"/>
    </location>
</feature>
<protein>
    <submittedName>
        <fullName evidence="4">Gluconolactonase</fullName>
    </submittedName>
</protein>
<dbReference type="PANTHER" id="PTHR47572:SF4">
    <property type="entry name" value="LACTONASE DRP35"/>
    <property type="match status" value="1"/>
</dbReference>
<keyword evidence="5" id="KW-1185">Reference proteome</keyword>
<accession>A0A1U9KUT0</accession>
<dbReference type="Pfam" id="PF08450">
    <property type="entry name" value="SGL"/>
    <property type="match status" value="1"/>
</dbReference>
<dbReference type="Proteomes" id="UP000188604">
    <property type="component" value="Chromosome"/>
</dbReference>
<name>A0A1U9KUT0_9PROT</name>
<feature type="signal peptide" evidence="2">
    <location>
        <begin position="1"/>
        <end position="19"/>
    </location>
</feature>
<dbReference type="InterPro" id="IPR011042">
    <property type="entry name" value="6-blade_b-propeller_TolB-like"/>
</dbReference>
<evidence type="ECO:0000256" key="1">
    <source>
        <dbReference type="ARBA" id="ARBA00022801"/>
    </source>
</evidence>
<evidence type="ECO:0000313" key="5">
    <source>
        <dbReference type="Proteomes" id="UP000188604"/>
    </source>
</evidence>
<evidence type="ECO:0000313" key="4">
    <source>
        <dbReference type="EMBL" id="AQS89555.1"/>
    </source>
</evidence>